<sequence>MTPTNREMVQIFFFFQNRFRRKTLENSSFDDGFVPFSETSIDLDASPKERLELAVSVMNDPTFREVEIIVRVMSQSNLVSYKRPYNDRFYTSSRGDFAQGELGLGLFPQP</sequence>
<dbReference type="EMBL" id="CAKOAT010130265">
    <property type="protein sequence ID" value="CAH8336425.1"/>
    <property type="molecule type" value="Genomic_DNA"/>
</dbReference>
<protein>
    <submittedName>
        <fullName evidence="1">Uncharacterized protein</fullName>
    </submittedName>
</protein>
<organism evidence="1 2">
    <name type="scientific">Eruca vesicaria subsp. sativa</name>
    <name type="common">Garden rocket</name>
    <name type="synonym">Eruca sativa</name>
    <dbReference type="NCBI Taxonomy" id="29727"/>
    <lineage>
        <taxon>Eukaryota</taxon>
        <taxon>Viridiplantae</taxon>
        <taxon>Streptophyta</taxon>
        <taxon>Embryophyta</taxon>
        <taxon>Tracheophyta</taxon>
        <taxon>Spermatophyta</taxon>
        <taxon>Magnoliopsida</taxon>
        <taxon>eudicotyledons</taxon>
        <taxon>Gunneridae</taxon>
        <taxon>Pentapetalae</taxon>
        <taxon>rosids</taxon>
        <taxon>malvids</taxon>
        <taxon>Brassicales</taxon>
        <taxon>Brassicaceae</taxon>
        <taxon>Brassiceae</taxon>
        <taxon>Eruca</taxon>
    </lineage>
</organism>
<gene>
    <name evidence="1" type="ORF">ERUC_LOCUS13807</name>
</gene>
<evidence type="ECO:0000313" key="2">
    <source>
        <dbReference type="Proteomes" id="UP001642260"/>
    </source>
</evidence>
<name>A0ABC8JUJ1_ERUVS</name>
<accession>A0ABC8JUJ1</accession>
<comment type="caution">
    <text evidence="1">The sequence shown here is derived from an EMBL/GenBank/DDBJ whole genome shotgun (WGS) entry which is preliminary data.</text>
</comment>
<proteinExistence type="predicted"/>
<reference evidence="1 2" key="1">
    <citation type="submission" date="2022-03" db="EMBL/GenBank/DDBJ databases">
        <authorList>
            <person name="Macdonald S."/>
            <person name="Ahmed S."/>
            <person name="Newling K."/>
        </authorList>
    </citation>
    <scope>NUCLEOTIDE SEQUENCE [LARGE SCALE GENOMIC DNA]</scope>
</reference>
<evidence type="ECO:0000313" key="1">
    <source>
        <dbReference type="EMBL" id="CAH8336425.1"/>
    </source>
</evidence>
<keyword evidence="2" id="KW-1185">Reference proteome</keyword>
<dbReference type="Proteomes" id="UP001642260">
    <property type="component" value="Unassembled WGS sequence"/>
</dbReference>
<dbReference type="AlphaFoldDB" id="A0ABC8JUJ1"/>